<comment type="caution">
    <text evidence="1">The sequence shown here is derived from an EMBL/GenBank/DDBJ whole genome shotgun (WGS) entry which is preliminary data.</text>
</comment>
<dbReference type="Proteomes" id="UP000609802">
    <property type="component" value="Unassembled WGS sequence"/>
</dbReference>
<dbReference type="EMBL" id="BNCH01000005">
    <property type="protein sequence ID" value="GHF02918.1"/>
    <property type="molecule type" value="Genomic_DNA"/>
</dbReference>
<sequence>MMVCKADLQEMFPELFEDKDADPVCEKDQNLIPFIPPVPPQLVAWNMFVEAQQKRAATR</sequence>
<dbReference type="RefSeq" id="WP_191286900.1">
    <property type="nucleotide sequence ID" value="NZ_BNCH01000005.1"/>
</dbReference>
<organism evidence="1 2">
    <name type="scientific">Aliiroseovarius zhejiangensis</name>
    <dbReference type="NCBI Taxonomy" id="1632025"/>
    <lineage>
        <taxon>Bacteria</taxon>
        <taxon>Pseudomonadati</taxon>
        <taxon>Pseudomonadota</taxon>
        <taxon>Alphaproteobacteria</taxon>
        <taxon>Rhodobacterales</taxon>
        <taxon>Paracoccaceae</taxon>
        <taxon>Aliiroseovarius</taxon>
    </lineage>
</organism>
<protein>
    <submittedName>
        <fullName evidence="1">Uncharacterized protein</fullName>
    </submittedName>
</protein>
<name>A0ABQ3J485_9RHOB</name>
<accession>A0ABQ3J485</accession>
<proteinExistence type="predicted"/>
<keyword evidence="2" id="KW-1185">Reference proteome</keyword>
<evidence type="ECO:0000313" key="2">
    <source>
        <dbReference type="Proteomes" id="UP000609802"/>
    </source>
</evidence>
<reference evidence="2" key="1">
    <citation type="journal article" date="2019" name="Int. J. Syst. Evol. Microbiol.">
        <title>The Global Catalogue of Microorganisms (GCM) 10K type strain sequencing project: providing services to taxonomists for standard genome sequencing and annotation.</title>
        <authorList>
            <consortium name="The Broad Institute Genomics Platform"/>
            <consortium name="The Broad Institute Genome Sequencing Center for Infectious Disease"/>
            <person name="Wu L."/>
            <person name="Ma J."/>
        </authorList>
    </citation>
    <scope>NUCLEOTIDE SEQUENCE [LARGE SCALE GENOMIC DNA]</scope>
    <source>
        <strain evidence="2">KCTC 42443</strain>
    </source>
</reference>
<evidence type="ECO:0000313" key="1">
    <source>
        <dbReference type="EMBL" id="GHF02918.1"/>
    </source>
</evidence>
<gene>
    <name evidence="1" type="ORF">GCM10016455_25280</name>
</gene>